<dbReference type="EMBL" id="AMQN01020915">
    <property type="status" value="NOT_ANNOTATED_CDS"/>
    <property type="molecule type" value="Genomic_DNA"/>
</dbReference>
<feature type="region of interest" description="Disordered" evidence="3">
    <location>
        <begin position="1"/>
        <end position="57"/>
    </location>
</feature>
<dbReference type="HOGENOM" id="CLU_1798269_0_0_1"/>
<keyword evidence="1 2" id="KW-0727">SH2 domain</keyword>
<name>R7UTL1_CAPTE</name>
<evidence type="ECO:0000313" key="6">
    <source>
        <dbReference type="EnsemblMetazoa" id="CapteP210225"/>
    </source>
</evidence>
<dbReference type="PANTHER" id="PTHR14098">
    <property type="entry name" value="SH2 DOMAIN CONTAINING PROTEIN"/>
    <property type="match status" value="1"/>
</dbReference>
<dbReference type="GO" id="GO:0007169">
    <property type="term" value="P:cell surface receptor protein tyrosine kinase signaling pathway"/>
    <property type="evidence" value="ECO:0007669"/>
    <property type="project" value="TreeGrafter"/>
</dbReference>
<reference evidence="7" key="1">
    <citation type="submission" date="2012-12" db="EMBL/GenBank/DDBJ databases">
        <authorList>
            <person name="Hellsten U."/>
            <person name="Grimwood J."/>
            <person name="Chapman J.A."/>
            <person name="Shapiro H."/>
            <person name="Aerts A."/>
            <person name="Otillar R.P."/>
            <person name="Terry A.Y."/>
            <person name="Boore J.L."/>
            <person name="Simakov O."/>
            <person name="Marletaz F."/>
            <person name="Cho S.-J."/>
            <person name="Edsinger-Gonzales E."/>
            <person name="Havlak P."/>
            <person name="Kuo D.-H."/>
            <person name="Larsson T."/>
            <person name="Lv J."/>
            <person name="Arendt D."/>
            <person name="Savage R."/>
            <person name="Osoegawa K."/>
            <person name="de Jong P."/>
            <person name="Lindberg D.R."/>
            <person name="Seaver E.C."/>
            <person name="Weisblat D.A."/>
            <person name="Putnam N.H."/>
            <person name="Grigoriev I.V."/>
            <person name="Rokhsar D.S."/>
        </authorList>
    </citation>
    <scope>NUCLEOTIDE SEQUENCE</scope>
    <source>
        <strain evidence="7">I ESC-2004</strain>
    </source>
</reference>
<keyword evidence="7" id="KW-1185">Reference proteome</keyword>
<dbReference type="EMBL" id="AMQN01020913">
    <property type="status" value="NOT_ANNOTATED_CDS"/>
    <property type="molecule type" value="Genomic_DNA"/>
</dbReference>
<evidence type="ECO:0000256" key="2">
    <source>
        <dbReference type="PROSITE-ProRule" id="PRU00191"/>
    </source>
</evidence>
<dbReference type="EMBL" id="KB297877">
    <property type="protein sequence ID" value="ELU09854.1"/>
    <property type="molecule type" value="Genomic_DNA"/>
</dbReference>
<dbReference type="Proteomes" id="UP000014760">
    <property type="component" value="Unassembled WGS sequence"/>
</dbReference>
<feature type="domain" description="SH2" evidence="4">
    <location>
        <begin position="60"/>
        <end position="144"/>
    </location>
</feature>
<dbReference type="GO" id="GO:0035556">
    <property type="term" value="P:intracellular signal transduction"/>
    <property type="evidence" value="ECO:0007669"/>
    <property type="project" value="TreeGrafter"/>
</dbReference>
<reference evidence="6" key="3">
    <citation type="submission" date="2015-06" db="UniProtKB">
        <authorList>
            <consortium name="EnsemblMetazoa"/>
        </authorList>
    </citation>
    <scope>IDENTIFICATION</scope>
</reference>
<protein>
    <recommendedName>
        <fullName evidence="4">SH2 domain-containing protein</fullName>
    </recommendedName>
</protein>
<accession>R7UTL1</accession>
<dbReference type="EnsemblMetazoa" id="CapteT210225">
    <property type="protein sequence ID" value="CapteP210225"/>
    <property type="gene ID" value="CapteG210225"/>
</dbReference>
<dbReference type="InterPro" id="IPR036860">
    <property type="entry name" value="SH2_dom_sf"/>
</dbReference>
<evidence type="ECO:0000313" key="5">
    <source>
        <dbReference type="EMBL" id="ELU09854.1"/>
    </source>
</evidence>
<evidence type="ECO:0000313" key="7">
    <source>
        <dbReference type="Proteomes" id="UP000014760"/>
    </source>
</evidence>
<dbReference type="PANTHER" id="PTHR14098:SF14">
    <property type="entry name" value="SH2 DOMAIN-CONTAINING PROTEIN"/>
    <property type="match status" value="1"/>
</dbReference>
<dbReference type="PROSITE" id="PS50001">
    <property type="entry name" value="SH2"/>
    <property type="match status" value="1"/>
</dbReference>
<feature type="compositionally biased region" description="Pro residues" evidence="3">
    <location>
        <begin position="35"/>
        <end position="48"/>
    </location>
</feature>
<sequence>MIYIYKLPPLPSTPKTVSERAQPPLPITPKSEPRGPLPPVPPQQPTNKPPEKENLENFPWYYRNKEREEGDAILRAKGRVTDGVFLVRNSQRGGNDNPFTLALLFSGHQRTLSLIAINATLFTVLDNRLQSSTRVSPLAFTMLG</sequence>
<dbReference type="Pfam" id="PF00017">
    <property type="entry name" value="SH2"/>
    <property type="match status" value="1"/>
</dbReference>
<dbReference type="EMBL" id="AMQN01020914">
    <property type="status" value="NOT_ANNOTATED_CDS"/>
    <property type="molecule type" value="Genomic_DNA"/>
</dbReference>
<dbReference type="AlphaFoldDB" id="R7UTL1"/>
<dbReference type="Gene3D" id="3.30.505.10">
    <property type="entry name" value="SH2 domain"/>
    <property type="match status" value="1"/>
</dbReference>
<dbReference type="InterPro" id="IPR000980">
    <property type="entry name" value="SH2"/>
</dbReference>
<proteinExistence type="predicted"/>
<reference evidence="5 7" key="2">
    <citation type="journal article" date="2013" name="Nature">
        <title>Insights into bilaterian evolution from three spiralian genomes.</title>
        <authorList>
            <person name="Simakov O."/>
            <person name="Marletaz F."/>
            <person name="Cho S.J."/>
            <person name="Edsinger-Gonzales E."/>
            <person name="Havlak P."/>
            <person name="Hellsten U."/>
            <person name="Kuo D.H."/>
            <person name="Larsson T."/>
            <person name="Lv J."/>
            <person name="Arendt D."/>
            <person name="Savage R."/>
            <person name="Osoegawa K."/>
            <person name="de Jong P."/>
            <person name="Grimwood J."/>
            <person name="Chapman J.A."/>
            <person name="Shapiro H."/>
            <person name="Aerts A."/>
            <person name="Otillar R.P."/>
            <person name="Terry A.Y."/>
            <person name="Boore J.L."/>
            <person name="Grigoriev I.V."/>
            <person name="Lindberg D.R."/>
            <person name="Seaver E.C."/>
            <person name="Weisblat D.A."/>
            <person name="Putnam N.H."/>
            <person name="Rokhsar D.S."/>
        </authorList>
    </citation>
    <scope>NUCLEOTIDE SEQUENCE</scope>
    <source>
        <strain evidence="5 7">I ESC-2004</strain>
    </source>
</reference>
<evidence type="ECO:0000256" key="1">
    <source>
        <dbReference type="ARBA" id="ARBA00022999"/>
    </source>
</evidence>
<evidence type="ECO:0000259" key="4">
    <source>
        <dbReference type="PROSITE" id="PS50001"/>
    </source>
</evidence>
<organism evidence="5">
    <name type="scientific">Capitella teleta</name>
    <name type="common">Polychaete worm</name>
    <dbReference type="NCBI Taxonomy" id="283909"/>
    <lineage>
        <taxon>Eukaryota</taxon>
        <taxon>Metazoa</taxon>
        <taxon>Spiralia</taxon>
        <taxon>Lophotrochozoa</taxon>
        <taxon>Annelida</taxon>
        <taxon>Polychaeta</taxon>
        <taxon>Sedentaria</taxon>
        <taxon>Scolecida</taxon>
        <taxon>Capitellidae</taxon>
        <taxon>Capitella</taxon>
    </lineage>
</organism>
<dbReference type="GO" id="GO:0005737">
    <property type="term" value="C:cytoplasm"/>
    <property type="evidence" value="ECO:0007669"/>
    <property type="project" value="UniProtKB-ARBA"/>
</dbReference>
<evidence type="ECO:0000256" key="3">
    <source>
        <dbReference type="SAM" id="MobiDB-lite"/>
    </source>
</evidence>
<dbReference type="InterPro" id="IPR051751">
    <property type="entry name" value="Immunoreceptor_sig_adapters"/>
</dbReference>
<gene>
    <name evidence="5" type="ORF">CAPTEDRAFT_210225</name>
</gene>
<dbReference type="OrthoDB" id="10044490at2759"/>
<dbReference type="SUPFAM" id="SSF55550">
    <property type="entry name" value="SH2 domain"/>
    <property type="match status" value="1"/>
</dbReference>